<evidence type="ECO:0000313" key="3">
    <source>
        <dbReference type="Proteomes" id="UP000186817"/>
    </source>
</evidence>
<dbReference type="PANTHER" id="PTHR33591">
    <property type="entry name" value="BETA-CAROTENE ISOMERASE D27"/>
    <property type="match status" value="1"/>
</dbReference>
<gene>
    <name evidence="2" type="primary">D27</name>
    <name evidence="2" type="ORF">AK812_SmicGene17021</name>
</gene>
<feature type="domain" description="Beta-carotene isomerase D27-like C-terminal" evidence="1">
    <location>
        <begin position="372"/>
        <end position="423"/>
    </location>
</feature>
<proteinExistence type="predicted"/>
<dbReference type="PANTHER" id="PTHR33591:SF7">
    <property type="entry name" value="BETA-CAROTENE ISOMERASE D27-LIKE C-TERMINAL DOMAIN-CONTAINING PROTEIN"/>
    <property type="match status" value="1"/>
</dbReference>
<dbReference type="Pfam" id="PF13225">
    <property type="entry name" value="D27-like_C"/>
    <property type="match status" value="1"/>
</dbReference>
<reference evidence="2 3" key="1">
    <citation type="submission" date="2016-02" db="EMBL/GenBank/DDBJ databases">
        <title>Genome analysis of coral dinoflagellate symbionts highlights evolutionary adaptations to a symbiotic lifestyle.</title>
        <authorList>
            <person name="Aranda M."/>
            <person name="Li Y."/>
            <person name="Liew Y.J."/>
            <person name="Baumgarten S."/>
            <person name="Simakov O."/>
            <person name="Wilson M."/>
            <person name="Piel J."/>
            <person name="Ashoor H."/>
            <person name="Bougouffa S."/>
            <person name="Bajic V.B."/>
            <person name="Ryu T."/>
            <person name="Ravasi T."/>
            <person name="Bayer T."/>
            <person name="Micklem G."/>
            <person name="Kim H."/>
            <person name="Bhak J."/>
            <person name="Lajeunesse T.C."/>
            <person name="Voolstra C.R."/>
        </authorList>
    </citation>
    <scope>NUCLEOTIDE SEQUENCE [LARGE SCALE GENOMIC DNA]</scope>
    <source>
        <strain evidence="2 3">CCMP2467</strain>
    </source>
</reference>
<keyword evidence="2" id="KW-0413">Isomerase</keyword>
<dbReference type="AlphaFoldDB" id="A0A1Q9DYX6"/>
<keyword evidence="3" id="KW-1185">Reference proteome</keyword>
<evidence type="ECO:0000313" key="2">
    <source>
        <dbReference type="EMBL" id="OLQ00339.1"/>
    </source>
</evidence>
<dbReference type="OrthoDB" id="409755at2759"/>
<dbReference type="EMBL" id="LSRX01000331">
    <property type="protein sequence ID" value="OLQ00339.1"/>
    <property type="molecule type" value="Genomic_DNA"/>
</dbReference>
<dbReference type="Proteomes" id="UP000186817">
    <property type="component" value="Unassembled WGS sequence"/>
</dbReference>
<dbReference type="GO" id="GO:0005506">
    <property type="term" value="F:iron ion binding"/>
    <property type="evidence" value="ECO:0007669"/>
    <property type="project" value="InterPro"/>
</dbReference>
<sequence length="449" mass="50242">MVEARFRSALQADKFGTELNAWITAVFFPFMVGKCEVQPRTAEEMQQVPPGESWNCAVKIEKCRWLEREGKDSIGEEESFGEGRPFPHLGSYNRHDRIKKAAYLLLEAQKASVEQKQFFETWLKIVFDEACPVSSEGAAQLRVPTDIESFELSIKAPKELMLRLANRFLEACKVPDLRMLQQFAQLQWEKEDVSEVSLWCRLKRFGSSCPGVDAGFHLDHSLEWLVTDIVVPKSEDQANLRNNAMSHRLVPFAYGASLLPIEPESSLTFDMETGSMKSSILSALFMFGAMGFAKPEDLGLTAITHVDAMKCYLLAALGPKGLTRMALRFEKPQASCVSDLTSACNIPMLTNVINDLEIELDKTPGFVEYAAEMSGCVGMCVGLCKRPMQRMFGEVLGMPLSMEPNMEDLSCTMVFGKDPEPWEQDDLQQQPCFRSCATARMTGACPKLS</sequence>
<dbReference type="InterPro" id="IPR025114">
    <property type="entry name" value="D27-like_C"/>
</dbReference>
<dbReference type="GO" id="GO:0016853">
    <property type="term" value="F:isomerase activity"/>
    <property type="evidence" value="ECO:0007669"/>
    <property type="project" value="UniProtKB-KW"/>
</dbReference>
<organism evidence="2 3">
    <name type="scientific">Symbiodinium microadriaticum</name>
    <name type="common">Dinoflagellate</name>
    <name type="synonym">Zooxanthella microadriatica</name>
    <dbReference type="NCBI Taxonomy" id="2951"/>
    <lineage>
        <taxon>Eukaryota</taxon>
        <taxon>Sar</taxon>
        <taxon>Alveolata</taxon>
        <taxon>Dinophyceae</taxon>
        <taxon>Suessiales</taxon>
        <taxon>Symbiodiniaceae</taxon>
        <taxon>Symbiodinium</taxon>
    </lineage>
</organism>
<comment type="caution">
    <text evidence="2">The sequence shown here is derived from an EMBL/GenBank/DDBJ whole genome shotgun (WGS) entry which is preliminary data.</text>
</comment>
<dbReference type="InterPro" id="IPR038938">
    <property type="entry name" value="D27-like"/>
</dbReference>
<name>A0A1Q9DYX6_SYMMI</name>
<protein>
    <submittedName>
        <fullName evidence="2">Beta-carotene isomerase D27, chloroplastic</fullName>
    </submittedName>
</protein>
<accession>A0A1Q9DYX6</accession>
<evidence type="ECO:0000259" key="1">
    <source>
        <dbReference type="Pfam" id="PF13225"/>
    </source>
</evidence>